<proteinExistence type="predicted"/>
<dbReference type="InterPro" id="IPR009644">
    <property type="entry name" value="FKTN/MNN4/W02B3.4-1"/>
</dbReference>
<dbReference type="Pfam" id="PF04991">
    <property type="entry name" value="LicD"/>
    <property type="match status" value="2"/>
</dbReference>
<feature type="domain" description="LicD/FKTN/FKRP nucleotidyltransferase" evidence="7">
    <location>
        <begin position="91"/>
        <end position="251"/>
    </location>
</feature>
<evidence type="ECO:0000256" key="4">
    <source>
        <dbReference type="ARBA" id="ARBA00023136"/>
    </source>
</evidence>
<dbReference type="GO" id="GO:0009100">
    <property type="term" value="P:glycoprotein metabolic process"/>
    <property type="evidence" value="ECO:0007669"/>
    <property type="project" value="UniProtKB-ARBA"/>
</dbReference>
<evidence type="ECO:0000313" key="9">
    <source>
        <dbReference type="Proteomes" id="UP000651452"/>
    </source>
</evidence>
<keyword evidence="2" id="KW-0812">Transmembrane</keyword>
<keyword evidence="9" id="KW-1185">Reference proteome</keyword>
<keyword evidence="6" id="KW-0732">Signal</keyword>
<dbReference type="AlphaFoldDB" id="A0A8H7IU69"/>
<reference evidence="8" key="2">
    <citation type="submission" date="2020-09" db="EMBL/GenBank/DDBJ databases">
        <title>Reference genome assembly for Australian Ascochyta lentis isolate Al4.</title>
        <authorList>
            <person name="Lee R.C."/>
            <person name="Farfan-Caceres L.M."/>
            <person name="Debler J.W."/>
            <person name="Williams A.H."/>
            <person name="Henares B.M."/>
        </authorList>
    </citation>
    <scope>NUCLEOTIDE SEQUENCE</scope>
    <source>
        <strain evidence="8">Al4</strain>
    </source>
</reference>
<feature type="region of interest" description="Disordered" evidence="5">
    <location>
        <begin position="161"/>
        <end position="186"/>
    </location>
</feature>
<feature type="compositionally biased region" description="Basic and acidic residues" evidence="5">
    <location>
        <begin position="357"/>
        <end position="377"/>
    </location>
</feature>
<dbReference type="PANTHER" id="PTHR15407:SF32">
    <property type="entry name" value="PROTEIN (MNN4), PUTATIVE (AFU_ORTHOLOGUE AFUA_1G03790)-RELATED"/>
    <property type="match status" value="1"/>
</dbReference>
<evidence type="ECO:0000256" key="3">
    <source>
        <dbReference type="ARBA" id="ARBA00022989"/>
    </source>
</evidence>
<protein>
    <recommendedName>
        <fullName evidence="7">LicD/FKTN/FKRP nucleotidyltransferase domain-containing protein</fullName>
    </recommendedName>
</protein>
<dbReference type="EMBL" id="RZGK01000023">
    <property type="protein sequence ID" value="KAF9690680.1"/>
    <property type="molecule type" value="Genomic_DNA"/>
</dbReference>
<evidence type="ECO:0000256" key="6">
    <source>
        <dbReference type="SAM" id="SignalP"/>
    </source>
</evidence>
<evidence type="ECO:0000256" key="1">
    <source>
        <dbReference type="ARBA" id="ARBA00004167"/>
    </source>
</evidence>
<evidence type="ECO:0000259" key="7">
    <source>
        <dbReference type="Pfam" id="PF04991"/>
    </source>
</evidence>
<sequence>MKLPLELLLCIPHALAAPLAPRSATLPHLQGLTSLSRDLSSTNSRHPEKYFHESIYHPHYDGRFAAAVLPHKTRAFHMRLLLRSYMHAMRRAGVRTWIMHGSLLGWWWNGAMFPWDSDLDFCVEEGGMHELGNWWNMTVHPFSAAELGIHQHTDTEAYTRARRRRGRNQANHHEEEEDSETEILSEPEGLAEGVWTAVLQQGKKYLLEVNPHHVSASTKEKHNVIDARWIDTATGLFIDITTVHPVPASIKPSTNHHISLVPAANNPPSTSPQDPEEMYTKDTHLYTTASLFPLRQSVFEGTAVFVPYAYETLLRDEYGSRALTETWYNSYEFRRDIKQWVVAPDVSSTDMPSVGKGRGDREDAAGRFRKGGGEQKG</sequence>
<dbReference type="PANTHER" id="PTHR15407">
    <property type="entry name" value="FUKUTIN-RELATED"/>
    <property type="match status" value="1"/>
</dbReference>
<dbReference type="InterPro" id="IPR007074">
    <property type="entry name" value="LicD/FKTN/FKRP_NTP_transf"/>
</dbReference>
<name>A0A8H7IU69_9PLEO</name>
<feature type="signal peptide" evidence="6">
    <location>
        <begin position="1"/>
        <end position="16"/>
    </location>
</feature>
<evidence type="ECO:0000313" key="8">
    <source>
        <dbReference type="EMBL" id="KAF9690680.1"/>
    </source>
</evidence>
<organism evidence="8 9">
    <name type="scientific">Ascochyta lentis</name>
    <dbReference type="NCBI Taxonomy" id="205686"/>
    <lineage>
        <taxon>Eukaryota</taxon>
        <taxon>Fungi</taxon>
        <taxon>Dikarya</taxon>
        <taxon>Ascomycota</taxon>
        <taxon>Pezizomycotina</taxon>
        <taxon>Dothideomycetes</taxon>
        <taxon>Pleosporomycetidae</taxon>
        <taxon>Pleosporales</taxon>
        <taxon>Pleosporineae</taxon>
        <taxon>Didymellaceae</taxon>
        <taxon>Ascochyta</taxon>
    </lineage>
</organism>
<comment type="subcellular location">
    <subcellularLocation>
        <location evidence="1">Membrane</location>
        <topology evidence="1">Single-pass membrane protein</topology>
    </subcellularLocation>
</comment>
<dbReference type="OrthoDB" id="444255at2759"/>
<feature type="region of interest" description="Disordered" evidence="5">
    <location>
        <begin position="346"/>
        <end position="377"/>
    </location>
</feature>
<comment type="caution">
    <text evidence="8">The sequence shown here is derived from an EMBL/GenBank/DDBJ whole genome shotgun (WGS) entry which is preliminary data.</text>
</comment>
<keyword evidence="3" id="KW-1133">Transmembrane helix</keyword>
<keyword evidence="4" id="KW-0472">Membrane</keyword>
<feature type="domain" description="LicD/FKTN/FKRP nucleotidyltransferase" evidence="7">
    <location>
        <begin position="278"/>
        <end position="319"/>
    </location>
</feature>
<evidence type="ECO:0000256" key="2">
    <source>
        <dbReference type="ARBA" id="ARBA00022692"/>
    </source>
</evidence>
<gene>
    <name evidence="8" type="ORF">EKO04_011490</name>
</gene>
<dbReference type="Proteomes" id="UP000651452">
    <property type="component" value="Unassembled WGS sequence"/>
</dbReference>
<accession>A0A8H7IU69</accession>
<evidence type="ECO:0000256" key="5">
    <source>
        <dbReference type="SAM" id="MobiDB-lite"/>
    </source>
</evidence>
<feature type="compositionally biased region" description="Acidic residues" evidence="5">
    <location>
        <begin position="175"/>
        <end position="185"/>
    </location>
</feature>
<reference evidence="8" key="1">
    <citation type="submission" date="2018-12" db="EMBL/GenBank/DDBJ databases">
        <authorList>
            <person name="Syme R.A."/>
            <person name="Farfan-Caceres L."/>
            <person name="Lichtenzveig J."/>
        </authorList>
    </citation>
    <scope>NUCLEOTIDE SEQUENCE</scope>
    <source>
        <strain evidence="8">Al4</strain>
    </source>
</reference>
<dbReference type="GO" id="GO:0016020">
    <property type="term" value="C:membrane"/>
    <property type="evidence" value="ECO:0007669"/>
    <property type="project" value="UniProtKB-SubCell"/>
</dbReference>
<feature type="chain" id="PRO_5034203557" description="LicD/FKTN/FKRP nucleotidyltransferase domain-containing protein" evidence="6">
    <location>
        <begin position="17"/>
        <end position="377"/>
    </location>
</feature>